<comment type="caution">
    <text evidence="1">The sequence shown here is derived from an EMBL/GenBank/DDBJ whole genome shotgun (WGS) entry which is preliminary data.</text>
</comment>
<dbReference type="EMBL" id="MZXV01000082">
    <property type="protein sequence ID" value="PZV33496.1"/>
    <property type="molecule type" value="Genomic_DNA"/>
</dbReference>
<name>A0A2W7DQ87_9HYPH</name>
<reference evidence="2" key="1">
    <citation type="submission" date="2017-03" db="EMBL/GenBank/DDBJ databases">
        <authorList>
            <person name="Safronova V.I."/>
            <person name="Sazanova A.L."/>
            <person name="Chirak E.R."/>
        </authorList>
    </citation>
    <scope>NUCLEOTIDE SEQUENCE [LARGE SCALE GENOMIC DNA]</scope>
    <source>
        <strain evidence="2">Ach-343</strain>
    </source>
</reference>
<accession>A0A2W7DQ87</accession>
<dbReference type="AlphaFoldDB" id="A0A2W7DQ87"/>
<gene>
    <name evidence="1" type="ORF">B5V02_37305</name>
</gene>
<proteinExistence type="predicted"/>
<dbReference type="Proteomes" id="UP000248616">
    <property type="component" value="Unassembled WGS sequence"/>
</dbReference>
<protein>
    <submittedName>
        <fullName evidence="1">Uncharacterized protein</fullName>
    </submittedName>
</protein>
<evidence type="ECO:0000313" key="1">
    <source>
        <dbReference type="EMBL" id="PZV33496.1"/>
    </source>
</evidence>
<organism evidence="1 2">
    <name type="scientific">Mesorhizobium kowhaii</name>
    <dbReference type="NCBI Taxonomy" id="1300272"/>
    <lineage>
        <taxon>Bacteria</taxon>
        <taxon>Pseudomonadati</taxon>
        <taxon>Pseudomonadota</taxon>
        <taxon>Alphaproteobacteria</taxon>
        <taxon>Hyphomicrobiales</taxon>
        <taxon>Phyllobacteriaceae</taxon>
        <taxon>Mesorhizobium</taxon>
    </lineage>
</organism>
<sequence length="63" mass="6804">MPGRPELKIINAAGLAGGIGALCPPLMATPVHRQAADAFDCLRDPNRIVVSFRGLTRPPLWRQ</sequence>
<keyword evidence="2" id="KW-1185">Reference proteome</keyword>
<evidence type="ECO:0000313" key="2">
    <source>
        <dbReference type="Proteomes" id="UP000248616"/>
    </source>
</evidence>